<comment type="caution">
    <text evidence="2">The sequence shown here is derived from an EMBL/GenBank/DDBJ whole genome shotgun (WGS) entry which is preliminary data.</text>
</comment>
<dbReference type="AlphaFoldDB" id="A0A6N6MJF4"/>
<evidence type="ECO:0000256" key="1">
    <source>
        <dbReference type="SAM" id="MobiDB-lite"/>
    </source>
</evidence>
<name>A0A6N6MJF4_9HYPH</name>
<dbReference type="EMBL" id="VZZJ01000032">
    <property type="protein sequence ID" value="KAB1070112.1"/>
    <property type="molecule type" value="Genomic_DNA"/>
</dbReference>
<protein>
    <submittedName>
        <fullName evidence="2">Uncharacterized protein</fullName>
    </submittedName>
</protein>
<reference evidence="2 3" key="1">
    <citation type="submission" date="2019-09" db="EMBL/GenBank/DDBJ databases">
        <title>YIM 132548 draft genome.</title>
        <authorList>
            <person name="Jiang L."/>
        </authorList>
    </citation>
    <scope>NUCLEOTIDE SEQUENCE [LARGE SCALE GENOMIC DNA]</scope>
    <source>
        <strain evidence="2 3">YIM 132548</strain>
    </source>
</reference>
<sequence length="192" mass="20767">MAEFRIIECSRGDGAGRYDAGLFTLPDGSEFGAECLQAVTIRNEAALEGAWAGEIVGGIRGAIDASARLPFPLRLAALGARKGIGLVDRAIRAEAIAELRFSDGTMMIAALEPDIVRLIRHDLEVLERARVRFIAAAMNQEASNGDRLAPQSPTATDLAERETSTSLASIFHYEKRKGRLRRVARVDSTEEG</sequence>
<accession>A0A6N6MJF4</accession>
<dbReference type="RefSeq" id="WP_150966166.1">
    <property type="nucleotide sequence ID" value="NZ_VZZJ01000032.1"/>
</dbReference>
<keyword evidence="3" id="KW-1185">Reference proteome</keyword>
<evidence type="ECO:0000313" key="2">
    <source>
        <dbReference type="EMBL" id="KAB1070112.1"/>
    </source>
</evidence>
<proteinExistence type="predicted"/>
<evidence type="ECO:0000313" key="3">
    <source>
        <dbReference type="Proteomes" id="UP000441523"/>
    </source>
</evidence>
<gene>
    <name evidence="2" type="ORF">F6X51_23840</name>
</gene>
<dbReference type="Proteomes" id="UP000441523">
    <property type="component" value="Unassembled WGS sequence"/>
</dbReference>
<feature type="region of interest" description="Disordered" evidence="1">
    <location>
        <begin position="143"/>
        <end position="163"/>
    </location>
</feature>
<organism evidence="2 3">
    <name type="scientific">Methylobacterium planeticum</name>
    <dbReference type="NCBI Taxonomy" id="2615211"/>
    <lineage>
        <taxon>Bacteria</taxon>
        <taxon>Pseudomonadati</taxon>
        <taxon>Pseudomonadota</taxon>
        <taxon>Alphaproteobacteria</taxon>
        <taxon>Hyphomicrobiales</taxon>
        <taxon>Methylobacteriaceae</taxon>
        <taxon>Methylobacterium</taxon>
    </lineage>
</organism>